<comment type="caution">
    <text evidence="2">The sequence shown here is derived from an EMBL/GenBank/DDBJ whole genome shotgun (WGS) entry which is preliminary data.</text>
</comment>
<keyword evidence="1" id="KW-0472">Membrane</keyword>
<feature type="transmembrane region" description="Helical" evidence="1">
    <location>
        <begin position="41"/>
        <end position="61"/>
    </location>
</feature>
<accession>A0ABW5UHA8</accession>
<feature type="transmembrane region" description="Helical" evidence="1">
    <location>
        <begin position="16"/>
        <end position="35"/>
    </location>
</feature>
<keyword evidence="3" id="KW-1185">Reference proteome</keyword>
<dbReference type="InterPro" id="IPR005325">
    <property type="entry name" value="DUF308_memb"/>
</dbReference>
<protein>
    <submittedName>
        <fullName evidence="2">HdeD family acid-resistance protein</fullName>
    </submittedName>
</protein>
<feature type="transmembrane region" description="Helical" evidence="1">
    <location>
        <begin position="98"/>
        <end position="119"/>
    </location>
</feature>
<dbReference type="RefSeq" id="WP_066472800.1">
    <property type="nucleotide sequence ID" value="NZ_BCNT01000003.1"/>
</dbReference>
<keyword evidence="1" id="KW-0812">Transmembrane</keyword>
<proteinExistence type="predicted"/>
<dbReference type="Proteomes" id="UP001597463">
    <property type="component" value="Unassembled WGS sequence"/>
</dbReference>
<feature type="transmembrane region" description="Helical" evidence="1">
    <location>
        <begin position="155"/>
        <end position="178"/>
    </location>
</feature>
<dbReference type="Pfam" id="PF03729">
    <property type="entry name" value="DUF308"/>
    <property type="match status" value="1"/>
</dbReference>
<sequence>MPVAVPSLSIMLHRTWWVLLLRGLVAIVFGVLTWLQPAASAAALVLVFGAYVFIDGLLGVYAAIRSRHQSRHWWVILLWGLTGVVVGVLTVVNPAITALVLTMYIGAWALITGVMQIIAAIRLRKEIEGEWVLVLGGAISVLFGGFVLAQPGAGMMAMLWVLAVYAVAFGVLMVILAFKIRKNAMP</sequence>
<feature type="transmembrane region" description="Helical" evidence="1">
    <location>
        <begin position="131"/>
        <end position="149"/>
    </location>
</feature>
<reference evidence="3" key="1">
    <citation type="journal article" date="2019" name="Int. J. Syst. Evol. Microbiol.">
        <title>The Global Catalogue of Microorganisms (GCM) 10K type strain sequencing project: providing services to taxonomists for standard genome sequencing and annotation.</title>
        <authorList>
            <consortium name="The Broad Institute Genomics Platform"/>
            <consortium name="The Broad Institute Genome Sequencing Center for Infectious Disease"/>
            <person name="Wu L."/>
            <person name="Ma J."/>
        </authorList>
    </citation>
    <scope>NUCLEOTIDE SEQUENCE [LARGE SCALE GENOMIC DNA]</scope>
    <source>
        <strain evidence="3">TISTR 1906</strain>
    </source>
</reference>
<dbReference type="EMBL" id="JBHUMV010000001">
    <property type="protein sequence ID" value="MFD2752911.1"/>
    <property type="molecule type" value="Genomic_DNA"/>
</dbReference>
<dbReference type="PANTHER" id="PTHR34989">
    <property type="entry name" value="PROTEIN HDED"/>
    <property type="match status" value="1"/>
</dbReference>
<keyword evidence="1" id="KW-1133">Transmembrane helix</keyword>
<gene>
    <name evidence="2" type="ORF">ACFSW6_02350</name>
</gene>
<dbReference type="InterPro" id="IPR052712">
    <property type="entry name" value="Acid_resist_chaperone_HdeD"/>
</dbReference>
<evidence type="ECO:0000313" key="2">
    <source>
        <dbReference type="EMBL" id="MFD2752911.1"/>
    </source>
</evidence>
<name>A0ABW5UHA8_9BURK</name>
<organism evidence="2 3">
    <name type="scientific">Comamonas terrae</name>
    <dbReference type="NCBI Taxonomy" id="673548"/>
    <lineage>
        <taxon>Bacteria</taxon>
        <taxon>Pseudomonadati</taxon>
        <taxon>Pseudomonadota</taxon>
        <taxon>Betaproteobacteria</taxon>
        <taxon>Burkholderiales</taxon>
        <taxon>Comamonadaceae</taxon>
        <taxon>Comamonas</taxon>
    </lineage>
</organism>
<feature type="transmembrane region" description="Helical" evidence="1">
    <location>
        <begin position="73"/>
        <end position="92"/>
    </location>
</feature>
<evidence type="ECO:0000313" key="3">
    <source>
        <dbReference type="Proteomes" id="UP001597463"/>
    </source>
</evidence>
<evidence type="ECO:0000256" key="1">
    <source>
        <dbReference type="SAM" id="Phobius"/>
    </source>
</evidence>
<dbReference type="PANTHER" id="PTHR34989:SF1">
    <property type="entry name" value="PROTEIN HDED"/>
    <property type="match status" value="1"/>
</dbReference>